<dbReference type="Pfam" id="PF06739">
    <property type="entry name" value="SBBP"/>
    <property type="match status" value="1"/>
</dbReference>
<dbReference type="InterPro" id="IPR026341">
    <property type="entry name" value="T9SS_type_B"/>
</dbReference>
<dbReference type="InterPro" id="IPR011042">
    <property type="entry name" value="6-blade_b-propeller_TolB-like"/>
</dbReference>
<dbReference type="PANTHER" id="PTHR35580:SF1">
    <property type="entry name" value="PHYTASE-LIKE DOMAIN-CONTAINING PROTEIN"/>
    <property type="match status" value="1"/>
</dbReference>
<dbReference type="SUPFAM" id="SSF101898">
    <property type="entry name" value="NHL repeat"/>
    <property type="match status" value="1"/>
</dbReference>
<dbReference type="NCBIfam" id="TIGR04131">
    <property type="entry name" value="Bac_Flav_CTERM"/>
    <property type="match status" value="1"/>
</dbReference>
<name>A0ABW4R197_9BACT</name>
<proteinExistence type="predicted"/>
<dbReference type="RefSeq" id="WP_382318356.1">
    <property type="nucleotide sequence ID" value="NZ_JBHUFD010000019.1"/>
</dbReference>
<keyword evidence="2" id="KW-0732">Signal</keyword>
<feature type="region of interest" description="Disordered" evidence="1">
    <location>
        <begin position="448"/>
        <end position="487"/>
    </location>
</feature>
<feature type="compositionally biased region" description="Pro residues" evidence="1">
    <location>
        <begin position="458"/>
        <end position="484"/>
    </location>
</feature>
<dbReference type="InterPro" id="IPR052918">
    <property type="entry name" value="Motility_Chemotaxis_Reg"/>
</dbReference>
<dbReference type="InterPro" id="IPR010620">
    <property type="entry name" value="SBBP_repeat"/>
</dbReference>
<feature type="chain" id="PRO_5046361750" evidence="2">
    <location>
        <begin position="27"/>
        <end position="568"/>
    </location>
</feature>
<evidence type="ECO:0000313" key="3">
    <source>
        <dbReference type="EMBL" id="MFD1875539.1"/>
    </source>
</evidence>
<gene>
    <name evidence="3" type="ORF">ACFSDX_24110</name>
</gene>
<comment type="caution">
    <text evidence="3">The sequence shown here is derived from an EMBL/GenBank/DDBJ whole genome shotgun (WGS) entry which is preliminary data.</text>
</comment>
<keyword evidence="4" id="KW-1185">Reference proteome</keyword>
<organism evidence="3 4">
    <name type="scientific">Hymenobacter bucti</name>
    <dbReference type="NCBI Taxonomy" id="1844114"/>
    <lineage>
        <taxon>Bacteria</taxon>
        <taxon>Pseudomonadati</taxon>
        <taxon>Bacteroidota</taxon>
        <taxon>Cytophagia</taxon>
        <taxon>Cytophagales</taxon>
        <taxon>Hymenobacteraceae</taxon>
        <taxon>Hymenobacter</taxon>
    </lineage>
</organism>
<dbReference type="EMBL" id="JBHUFD010000019">
    <property type="protein sequence ID" value="MFD1875539.1"/>
    <property type="molecule type" value="Genomic_DNA"/>
</dbReference>
<evidence type="ECO:0000313" key="4">
    <source>
        <dbReference type="Proteomes" id="UP001597197"/>
    </source>
</evidence>
<sequence>MLRPWITCCGWLWLLAGLVLAGRAEAQTAPVAHWASSWGTAGDDRHTHIARDGVGNAFTAGWTQPAPAQPLRLNVLKHDAQGQQLWAQQWSCAGGTIEPWGIAVDGSGNVWVAGLFGEAYWGTPGVAHTVTFGTTTLTATNRSSEIFLVKFDPAGQVLWARQTQSAFKSICSGLAVDAAGNAYLTGTTDQNARFGALTVSTSGNGQLAFVARYDAQGDAKWVQAVGNGELNKIAVDAAGTCCLAGAAHTSFTLGGVPITAVFGGAPTGFLARLDAQGQVLWARQLPSPAALLAVTPSGAIWTAQQITAPVTYGSQAFVPVGRDDVLCLSFSAQGAYQWGRQFGGGTTTIGNSDSPLAVTVDAAGNSYFVLGLLGLITLTQPSGLTNYTQFLVSLSPTGTTRWARSMLAGGAQAVTVAAADDLWVAGAAYSPVRFDGINLTCQGPSDGYTARLGDPLSAPTPTPPTPTPPTPTPPTPTPPTPTSPTPGTVFIPNVFTPNGDGHNDTFAPANLPAGAWQLHIYSRWGRLVYQTANYQSDWSAEGLAAGLYYYRLEATGQLPYQGWVEVVR</sequence>
<dbReference type="Proteomes" id="UP001597197">
    <property type="component" value="Unassembled WGS sequence"/>
</dbReference>
<evidence type="ECO:0000256" key="2">
    <source>
        <dbReference type="SAM" id="SignalP"/>
    </source>
</evidence>
<reference evidence="4" key="1">
    <citation type="journal article" date="2019" name="Int. J. Syst. Evol. Microbiol.">
        <title>The Global Catalogue of Microorganisms (GCM) 10K type strain sequencing project: providing services to taxonomists for standard genome sequencing and annotation.</title>
        <authorList>
            <consortium name="The Broad Institute Genomics Platform"/>
            <consortium name="The Broad Institute Genome Sequencing Center for Infectious Disease"/>
            <person name="Wu L."/>
            <person name="Ma J."/>
        </authorList>
    </citation>
    <scope>NUCLEOTIDE SEQUENCE [LARGE SCALE GENOMIC DNA]</scope>
    <source>
        <strain evidence="4">CGMCC 1.15795</strain>
    </source>
</reference>
<evidence type="ECO:0000256" key="1">
    <source>
        <dbReference type="SAM" id="MobiDB-lite"/>
    </source>
</evidence>
<dbReference type="PANTHER" id="PTHR35580">
    <property type="entry name" value="CELL SURFACE GLYCOPROTEIN (S-LAYER PROTEIN)-LIKE PROTEIN"/>
    <property type="match status" value="1"/>
</dbReference>
<dbReference type="Pfam" id="PF13585">
    <property type="entry name" value="CHU_C"/>
    <property type="match status" value="1"/>
</dbReference>
<accession>A0ABW4R197</accession>
<protein>
    <submittedName>
        <fullName evidence="3">Gliding motility-associated C-terminal domain-containing protein</fullName>
    </submittedName>
</protein>
<feature type="signal peptide" evidence="2">
    <location>
        <begin position="1"/>
        <end position="26"/>
    </location>
</feature>
<dbReference type="Gene3D" id="2.120.10.30">
    <property type="entry name" value="TolB, C-terminal domain"/>
    <property type="match status" value="1"/>
</dbReference>